<evidence type="ECO:0000256" key="4">
    <source>
        <dbReference type="ARBA" id="ARBA00023242"/>
    </source>
</evidence>
<dbReference type="GO" id="GO:0005635">
    <property type="term" value="C:nuclear envelope"/>
    <property type="evidence" value="ECO:0007669"/>
    <property type="project" value="TreeGrafter"/>
</dbReference>
<comment type="similarity">
    <text evidence="2">Belongs to the importin beta family.</text>
</comment>
<accession>A0A8I2YUP4</accession>
<dbReference type="EMBL" id="JAGFBS010000006">
    <property type="protein sequence ID" value="KAG6378716.1"/>
    <property type="molecule type" value="Genomic_DNA"/>
</dbReference>
<dbReference type="PROSITE" id="PS50166">
    <property type="entry name" value="IMPORTIN_B_NT"/>
    <property type="match status" value="1"/>
</dbReference>
<name>A0A8I2YUP4_9AGAM</name>
<gene>
    <name evidence="7" type="ORF">JVT61DRAFT_12988</name>
</gene>
<evidence type="ECO:0000259" key="6">
    <source>
        <dbReference type="PROSITE" id="PS50166"/>
    </source>
</evidence>
<dbReference type="GO" id="GO:0031267">
    <property type="term" value="F:small GTPase binding"/>
    <property type="evidence" value="ECO:0007669"/>
    <property type="project" value="InterPro"/>
</dbReference>
<feature type="region of interest" description="Disordered" evidence="5">
    <location>
        <begin position="405"/>
        <end position="433"/>
    </location>
</feature>
<dbReference type="Pfam" id="PF25758">
    <property type="entry name" value="TPR_IPO11"/>
    <property type="match status" value="1"/>
</dbReference>
<dbReference type="GO" id="GO:0006606">
    <property type="term" value="P:protein import into nucleus"/>
    <property type="evidence" value="ECO:0007669"/>
    <property type="project" value="TreeGrafter"/>
</dbReference>
<comment type="subcellular location">
    <subcellularLocation>
        <location evidence="1">Nucleus</location>
    </subcellularLocation>
</comment>
<dbReference type="InterPro" id="IPR011989">
    <property type="entry name" value="ARM-like"/>
</dbReference>
<comment type="caution">
    <text evidence="7">The sequence shown here is derived from an EMBL/GenBank/DDBJ whole genome shotgun (WGS) entry which is preliminary data.</text>
</comment>
<feature type="domain" description="Importin N-terminal" evidence="6">
    <location>
        <begin position="36"/>
        <end position="107"/>
    </location>
</feature>
<dbReference type="PANTHER" id="PTHR10997:SF7">
    <property type="entry name" value="IMPORTIN-11"/>
    <property type="match status" value="1"/>
</dbReference>
<dbReference type="OrthoDB" id="361693at2759"/>
<protein>
    <submittedName>
        <fullName evidence="7">ARM repeat-containing protein</fullName>
    </submittedName>
</protein>
<dbReference type="GO" id="GO:0005829">
    <property type="term" value="C:cytosol"/>
    <property type="evidence" value="ECO:0007669"/>
    <property type="project" value="TreeGrafter"/>
</dbReference>
<evidence type="ECO:0000313" key="7">
    <source>
        <dbReference type="EMBL" id="KAG6378716.1"/>
    </source>
</evidence>
<evidence type="ECO:0000256" key="3">
    <source>
        <dbReference type="ARBA" id="ARBA00022448"/>
    </source>
</evidence>
<evidence type="ECO:0000313" key="8">
    <source>
        <dbReference type="Proteomes" id="UP000683000"/>
    </source>
</evidence>
<dbReference type="Gene3D" id="1.25.10.10">
    <property type="entry name" value="Leucine-rich Repeat Variant"/>
    <property type="match status" value="1"/>
</dbReference>
<dbReference type="Pfam" id="PF03810">
    <property type="entry name" value="IBN_N"/>
    <property type="match status" value="1"/>
</dbReference>
<feature type="compositionally biased region" description="Polar residues" evidence="5">
    <location>
        <begin position="424"/>
        <end position="433"/>
    </location>
</feature>
<dbReference type="InterPro" id="IPR016024">
    <property type="entry name" value="ARM-type_fold"/>
</dbReference>
<keyword evidence="3" id="KW-0813">Transport</keyword>
<reference evidence="7" key="1">
    <citation type="submission" date="2021-03" db="EMBL/GenBank/DDBJ databases">
        <title>Evolutionary innovations through gain and loss of genes in the ectomycorrhizal Boletales.</title>
        <authorList>
            <person name="Wu G."/>
            <person name="Miyauchi S."/>
            <person name="Morin E."/>
            <person name="Yang Z.-L."/>
            <person name="Xu J."/>
            <person name="Martin F.M."/>
        </authorList>
    </citation>
    <scope>NUCLEOTIDE SEQUENCE</scope>
    <source>
        <strain evidence="7">BR01</strain>
    </source>
</reference>
<sequence length="1067" mass="121063">MMNPPPTSRTPTVNSDELLHIVTLAASQIPEQLKASTDRLKVLLDTHAGTYNALHRIAADPSQPLQVRQQSIIQFKNAALSHWRSRKLLSEDDRIQIRHRSFTFLSEADDTIAECNELIVGKIARLDYPHNWPSLFNQLMPVVQEGLLSLTSSPNATIQSTLSLRRSLKVLNSVIKEFSNMKMLTGIKTMSQVTDQLRNIILEYYSRLSPTILSIGGLLEQERTSACITVAHLVYKCLVRMALWSWPRIIKDAKGELTELQEWFLQLFQSSTAQLRALSELRINLILAVRTMPTSGPVTTLSIDRLTHHIRIFGKFFRRLQQLDPIKFVELPTCNEMVLYYWSKVVEATDHREGDMIQGTNVLSESVNIIQFVFIRCKIRLLPYTQSGSLYKQWSFSKRTLPDGPLSERAVQSRKPVRTHPEMTHSSLTSHPQRCHSSLSSTLSSCLSRVSFLLIRPDLEGWMADPEEWVNEEDKENEQWEFELRPCGERVLMTLAAQYRDYVVPLMESTFKEMIDRPTADLASVVQKEALYCAIGRCATKLRDVIPFNEWMRHKLVVEARETDPNFPIIKRRIAWMIGKWISDMCVPASDPVIWEILVHLLQDRGSGSDAVVRLTAANAVRECVDTASFDAAVFSPFLPATVTELLKLMSDADTMEMKQRLARSLKVVIECVDQQIVPHIQMVAEQIPTLWTAAGKEWLFKAQLLEVMKSLIMSSKEFSASLVPLVIPLVQESLSPGVAINLDEDGVNLWLAALRNSTSLQSTANSSLLQLFPLAMALLSCNLDLLGKITYIVESYFFVDAFLVLQTFSLDLMNAFMSVMRGQALQTNQRGVLNCVNFMMQLAPSSLWGEAVLRSGFFNHVIKILGDDESSSAMLTECVFVLARIALTDREMFIRLVSLAAQVENVHEAKIWEIILDQFWRQFDHMSEPRHRKLLALGIASLVSTGRPEVLERVPNEIFNLWTDVLYEVRESRNHTEDGEDGGLNLYWDVDNVPASYYAESQGTLEYYRRKSLLEHDPVRTLQLTTSIASALQAAERTCGAHIFKLDYLDKTDPTVLKQLQTELAG</sequence>
<organism evidence="7 8">
    <name type="scientific">Boletus reticuloceps</name>
    <dbReference type="NCBI Taxonomy" id="495285"/>
    <lineage>
        <taxon>Eukaryota</taxon>
        <taxon>Fungi</taxon>
        <taxon>Dikarya</taxon>
        <taxon>Basidiomycota</taxon>
        <taxon>Agaricomycotina</taxon>
        <taxon>Agaricomycetes</taxon>
        <taxon>Agaricomycetidae</taxon>
        <taxon>Boletales</taxon>
        <taxon>Boletineae</taxon>
        <taxon>Boletaceae</taxon>
        <taxon>Boletoideae</taxon>
        <taxon>Boletus</taxon>
    </lineage>
</organism>
<dbReference type="Proteomes" id="UP000683000">
    <property type="component" value="Unassembled WGS sequence"/>
</dbReference>
<dbReference type="SUPFAM" id="SSF48371">
    <property type="entry name" value="ARM repeat"/>
    <property type="match status" value="1"/>
</dbReference>
<evidence type="ECO:0000256" key="1">
    <source>
        <dbReference type="ARBA" id="ARBA00004123"/>
    </source>
</evidence>
<dbReference type="InterPro" id="IPR001494">
    <property type="entry name" value="Importin-beta_N"/>
</dbReference>
<dbReference type="InterPro" id="IPR058669">
    <property type="entry name" value="TPR_IPO7/11-like"/>
</dbReference>
<dbReference type="AlphaFoldDB" id="A0A8I2YUP4"/>
<evidence type="ECO:0000256" key="2">
    <source>
        <dbReference type="ARBA" id="ARBA00007991"/>
    </source>
</evidence>
<dbReference type="PANTHER" id="PTHR10997">
    <property type="entry name" value="IMPORTIN-7, 8, 11"/>
    <property type="match status" value="1"/>
</dbReference>
<evidence type="ECO:0000256" key="5">
    <source>
        <dbReference type="SAM" id="MobiDB-lite"/>
    </source>
</evidence>
<keyword evidence="8" id="KW-1185">Reference proteome</keyword>
<keyword evidence="4" id="KW-0539">Nucleus</keyword>
<proteinExistence type="inferred from homology"/>